<evidence type="ECO:0000313" key="1">
    <source>
        <dbReference type="EMBL" id="KAL1555118.1"/>
    </source>
</evidence>
<comment type="caution">
    <text evidence="1">The sequence shown here is derived from an EMBL/GenBank/DDBJ whole genome shotgun (WGS) entry which is preliminary data.</text>
</comment>
<sequence>MPSGDHNASQQHLASHIRRCLRRRLASTSSIHQLGLLLYFWSALELSSWLQGQPWIYGNLVRHDSWAGTMLLLCLLLYKTSWNKEVEQTTERLKNWGGQHTSLTNKLGLGC</sequence>
<dbReference type="Proteomes" id="UP001567538">
    <property type="component" value="Unassembled WGS sequence"/>
</dbReference>
<proteinExistence type="predicted"/>
<name>A0ABD1HF79_SALDI</name>
<accession>A0ABD1HF79</accession>
<reference evidence="1 2" key="1">
    <citation type="submission" date="2024-06" db="EMBL/GenBank/DDBJ databases">
        <title>A chromosome level genome sequence of Diviner's sage (Salvia divinorum).</title>
        <authorList>
            <person name="Ford S.A."/>
            <person name="Ro D.-K."/>
            <person name="Ness R.W."/>
            <person name="Phillips M.A."/>
        </authorList>
    </citation>
    <scope>NUCLEOTIDE SEQUENCE [LARGE SCALE GENOMIC DNA]</scope>
    <source>
        <strain evidence="1">SAF-2024a</strain>
        <tissue evidence="1">Leaf</tissue>
    </source>
</reference>
<dbReference type="AlphaFoldDB" id="A0ABD1HF79"/>
<organism evidence="1 2">
    <name type="scientific">Salvia divinorum</name>
    <name type="common">Maria pastora</name>
    <name type="synonym">Diviner's sage</name>
    <dbReference type="NCBI Taxonomy" id="28513"/>
    <lineage>
        <taxon>Eukaryota</taxon>
        <taxon>Viridiplantae</taxon>
        <taxon>Streptophyta</taxon>
        <taxon>Embryophyta</taxon>
        <taxon>Tracheophyta</taxon>
        <taxon>Spermatophyta</taxon>
        <taxon>Magnoliopsida</taxon>
        <taxon>eudicotyledons</taxon>
        <taxon>Gunneridae</taxon>
        <taxon>Pentapetalae</taxon>
        <taxon>asterids</taxon>
        <taxon>lamiids</taxon>
        <taxon>Lamiales</taxon>
        <taxon>Lamiaceae</taxon>
        <taxon>Nepetoideae</taxon>
        <taxon>Mentheae</taxon>
        <taxon>Salviinae</taxon>
        <taxon>Salvia</taxon>
        <taxon>Salvia subgen. Calosphace</taxon>
    </lineage>
</organism>
<gene>
    <name evidence="1" type="ORF">AAHA92_15596</name>
</gene>
<evidence type="ECO:0000313" key="2">
    <source>
        <dbReference type="Proteomes" id="UP001567538"/>
    </source>
</evidence>
<dbReference type="EMBL" id="JBEAFC010000006">
    <property type="protein sequence ID" value="KAL1555118.1"/>
    <property type="molecule type" value="Genomic_DNA"/>
</dbReference>
<keyword evidence="2" id="KW-1185">Reference proteome</keyword>
<protein>
    <submittedName>
        <fullName evidence="1">MATE efflux family protein</fullName>
    </submittedName>
</protein>